<sequence length="853" mass="93534">MAYLKAYFSYGLPTFLVLLIALYLLFTDSGEAFNVGRFLEESSPYAWGATGIGLCLGLSVLGAGWGIFVTGSSILGGGVRAPRITTKNLISIIFCEVVAIYGVIIGIVYSAKLSSVSNDVLYTPENYFTGFALFWGGLTVGACNLLCGVSVGVTGSTAALADAADPDLFVKILVVEVFGSILGLFGLIVGLLMTSKAQEFIAAAAIVSPLVHIIFIRWGVVVGLPWSFPESFGTRKNLSRTSSLFVVGQRRAERSTRRDSSFLVFQATIRGRPEKEVRSPPSVPTMTSSHAGIVPYESLIIPRSRLAWSIRASQALSTMMDTSVVRRRSTRLASIQLTTSAAIATSFAEHEVVVSPSNGANESDSSLSPMDEDSDDIVAPKKVKRKPKSQRKKRKGSQLKPDDAAEDGGEEVTASPRKKRRAPKPEPVYVIPDVEKRTTMFKGRLGYACLNTILRNKKPATDAVFCSRTCRLDTIKEKGIDFVKDLGVKNVEDLLTIIEWNETNNIRFMRISSDMFPFASHPVHGYSLDYCAPLLAQVGELAKKYNHRLTTHPGQYTQLGSPKKEVIAAAVRELKYHSEMLDLMGIDKDGVMIVHGGGVYGDKEAALERIKDTVANVLPQNVRDRLVLENDEICYSASDLLPICESLLIPLVFDYHHDALNPSLPRTEIISRANEIFRKRGIKPKQHLSEARKGAETLMEKRKHSARCKMLPEDLPDDMDLMIEAKDKEQAVLQLYRTYDLHPVIHVSLRPASDDSKQVAEAKEGRKLKRRGKKVVDDDEDGGVLEGLDMGGDSPPEDNIGDGVLAANEPEEVTAQVIQDVGAASFDQDLATRRNPVRRSSSKVAKQDKAREA</sequence>
<evidence type="ECO:0000313" key="2">
    <source>
        <dbReference type="Proteomes" id="UP000824881"/>
    </source>
</evidence>
<dbReference type="Proteomes" id="UP000824881">
    <property type="component" value="Unassembled WGS sequence"/>
</dbReference>
<gene>
    <name evidence="1" type="ORF">CCMSSC00406_0003885</name>
</gene>
<protein>
    <submittedName>
        <fullName evidence="1">Uncharacterized protein</fullName>
    </submittedName>
</protein>
<name>A0ACB7IRN1_PLECO</name>
<comment type="caution">
    <text evidence="1">The sequence shown here is derived from an EMBL/GenBank/DDBJ whole genome shotgun (WGS) entry which is preliminary data.</text>
</comment>
<dbReference type="EMBL" id="WQMT02000007">
    <property type="protein sequence ID" value="KAG9220429.1"/>
    <property type="molecule type" value="Genomic_DNA"/>
</dbReference>
<accession>A0ACB7IRN1</accession>
<keyword evidence="2" id="KW-1185">Reference proteome</keyword>
<proteinExistence type="predicted"/>
<organism evidence="1 2">
    <name type="scientific">Pleurotus cornucopiae</name>
    <name type="common">Cornucopia mushroom</name>
    <dbReference type="NCBI Taxonomy" id="5321"/>
    <lineage>
        <taxon>Eukaryota</taxon>
        <taxon>Fungi</taxon>
        <taxon>Dikarya</taxon>
        <taxon>Basidiomycota</taxon>
        <taxon>Agaricomycotina</taxon>
        <taxon>Agaricomycetes</taxon>
        <taxon>Agaricomycetidae</taxon>
        <taxon>Agaricales</taxon>
        <taxon>Pleurotineae</taxon>
        <taxon>Pleurotaceae</taxon>
        <taxon>Pleurotus</taxon>
    </lineage>
</organism>
<reference evidence="1 2" key="1">
    <citation type="journal article" date="2021" name="Appl. Environ. Microbiol.">
        <title>Genetic linkage and physical mapping for an oyster mushroom Pleurotus cornucopiae and QTL analysis for the trait cap color.</title>
        <authorList>
            <person name="Zhang Y."/>
            <person name="Gao W."/>
            <person name="Sonnenberg A."/>
            <person name="Chen Q."/>
            <person name="Zhang J."/>
            <person name="Huang C."/>
        </authorList>
    </citation>
    <scope>NUCLEOTIDE SEQUENCE [LARGE SCALE GENOMIC DNA]</scope>
    <source>
        <strain evidence="1">CCMSSC00406</strain>
    </source>
</reference>
<evidence type="ECO:0000313" key="1">
    <source>
        <dbReference type="EMBL" id="KAG9220429.1"/>
    </source>
</evidence>